<comment type="cofactor">
    <cofactor evidence="1">
        <name>Mn(2+)</name>
        <dbReference type="ChEBI" id="CHEBI:29035"/>
    </cofactor>
</comment>
<dbReference type="InterPro" id="IPR046346">
    <property type="entry name" value="Aminoacid_DH-like_N_sf"/>
</dbReference>
<comment type="caution">
    <text evidence="9">The sequence shown here is derived from an EMBL/GenBank/DDBJ whole genome shotgun (WGS) entry which is preliminary data.</text>
</comment>
<keyword evidence="12" id="KW-1185">Reference proteome</keyword>
<evidence type="ECO:0000313" key="13">
    <source>
        <dbReference type="Proteomes" id="UP000437068"/>
    </source>
</evidence>
<dbReference type="EMBL" id="QXGA01000123">
    <property type="protein sequence ID" value="KAE9151994.1"/>
    <property type="molecule type" value="Genomic_DNA"/>
</dbReference>
<dbReference type="EMBL" id="QXFZ01000277">
    <property type="protein sequence ID" value="KAE9123376.1"/>
    <property type="molecule type" value="Genomic_DNA"/>
</dbReference>
<feature type="domain" description="Malic enzyme N-terminal" evidence="4">
    <location>
        <begin position="1"/>
        <end position="47"/>
    </location>
</feature>
<evidence type="ECO:0000313" key="15">
    <source>
        <dbReference type="Proteomes" id="UP000441208"/>
    </source>
</evidence>
<dbReference type="Proteomes" id="UP000440732">
    <property type="component" value="Unassembled WGS sequence"/>
</dbReference>
<comment type="similarity">
    <text evidence="3">Belongs to the malic enzymes family.</text>
</comment>
<dbReference type="Proteomes" id="UP000429523">
    <property type="component" value="Unassembled WGS sequence"/>
</dbReference>
<protein>
    <recommendedName>
        <fullName evidence="3">Malic enzyme</fullName>
    </recommendedName>
</protein>
<evidence type="ECO:0000313" key="14">
    <source>
        <dbReference type="Proteomes" id="UP000440732"/>
    </source>
</evidence>
<evidence type="ECO:0000259" key="5">
    <source>
        <dbReference type="Pfam" id="PF03949"/>
    </source>
</evidence>
<dbReference type="Proteomes" id="UP000441208">
    <property type="component" value="Unassembled WGS sequence"/>
</dbReference>
<name>A0A6A3YRU8_9STRA</name>
<dbReference type="AlphaFoldDB" id="A0A6A3YRU8"/>
<dbReference type="GO" id="GO:0009507">
    <property type="term" value="C:chloroplast"/>
    <property type="evidence" value="ECO:0007669"/>
    <property type="project" value="TreeGrafter"/>
</dbReference>
<evidence type="ECO:0000313" key="8">
    <source>
        <dbReference type="EMBL" id="KAE9151994.1"/>
    </source>
</evidence>
<dbReference type="EMBL" id="QXGB01000230">
    <property type="protein sequence ID" value="KAE9223516.1"/>
    <property type="molecule type" value="Genomic_DNA"/>
</dbReference>
<dbReference type="OrthoDB" id="103889at2759"/>
<evidence type="ECO:0000313" key="12">
    <source>
        <dbReference type="Proteomes" id="UP000433483"/>
    </source>
</evidence>
<evidence type="ECO:0000259" key="4">
    <source>
        <dbReference type="Pfam" id="PF00390"/>
    </source>
</evidence>
<dbReference type="EMBL" id="QXGF01000094">
    <property type="protein sequence ID" value="KAE8947045.1"/>
    <property type="molecule type" value="Genomic_DNA"/>
</dbReference>
<keyword evidence="3" id="KW-0560">Oxidoreductase</keyword>
<evidence type="ECO:0000256" key="3">
    <source>
        <dbReference type="RuleBase" id="RU003426"/>
    </source>
</evidence>
<dbReference type="Pfam" id="PF00390">
    <property type="entry name" value="malic"/>
    <property type="match status" value="1"/>
</dbReference>
<dbReference type="GO" id="GO:0004473">
    <property type="term" value="F:malate dehydrogenase (decarboxylating) (NADP+) activity"/>
    <property type="evidence" value="ECO:0007669"/>
    <property type="project" value="TreeGrafter"/>
</dbReference>
<evidence type="ECO:0000313" key="6">
    <source>
        <dbReference type="EMBL" id="KAE8947045.1"/>
    </source>
</evidence>
<reference evidence="11 12" key="1">
    <citation type="submission" date="2018-08" db="EMBL/GenBank/DDBJ databases">
        <title>Genomic investigation of the strawberry pathogen Phytophthora fragariae indicates pathogenicity is determined by transcriptional variation in three key races.</title>
        <authorList>
            <person name="Adams T.M."/>
            <person name="Armitage A.D."/>
            <person name="Sobczyk M.K."/>
            <person name="Bates H.J."/>
            <person name="Dunwell J.M."/>
            <person name="Nellist C.F."/>
            <person name="Harrison R.J."/>
        </authorList>
    </citation>
    <scope>NUCLEOTIDE SEQUENCE [LARGE SCALE GENOMIC DNA]</scope>
    <source>
        <strain evidence="10 13">A4</strain>
        <strain evidence="9 12">NOV-27</strain>
        <strain evidence="8 14">NOV-5</strain>
        <strain evidence="7 15">NOV-71</strain>
        <strain evidence="6 11">NOV-9</strain>
    </source>
</reference>
<dbReference type="InterPro" id="IPR012302">
    <property type="entry name" value="Malic_NAD-bd"/>
</dbReference>
<evidence type="ECO:0000256" key="2">
    <source>
        <dbReference type="ARBA" id="ARBA00022723"/>
    </source>
</evidence>
<dbReference type="GO" id="GO:0046872">
    <property type="term" value="F:metal ion binding"/>
    <property type="evidence" value="ECO:0007669"/>
    <property type="project" value="UniProtKB-KW"/>
</dbReference>
<proteinExistence type="inferred from homology"/>
<dbReference type="SUPFAM" id="SSF51735">
    <property type="entry name" value="NAD(P)-binding Rossmann-fold domains"/>
    <property type="match status" value="1"/>
</dbReference>
<dbReference type="Proteomes" id="UP000437068">
    <property type="component" value="Unassembled WGS sequence"/>
</dbReference>
<dbReference type="InterPro" id="IPR015884">
    <property type="entry name" value="Malic_enzyme_CS"/>
</dbReference>
<sequence>MGIPVGKLTLYTACTGVPLQMRLPVELDCGTNNLADPFYISRLQKRVLLQFENVGNSTTFHLLRKQNTHCPFNDDVQGTAPVVLGGLLASVPLPGKPISERKFGAGTVGTDIVDLIAQAISRETGKTVEESRKHI</sequence>
<dbReference type="Gene3D" id="3.40.50.10380">
    <property type="entry name" value="Malic enzyme, N-terminal domain"/>
    <property type="match status" value="1"/>
</dbReference>
<dbReference type="SUPFAM" id="SSF53223">
    <property type="entry name" value="Aminoacid dehydrogenase-like, N-terminal domain"/>
    <property type="match status" value="1"/>
</dbReference>
<accession>A0A6A3YRU8</accession>
<dbReference type="Pfam" id="PF03949">
    <property type="entry name" value="Malic_M"/>
    <property type="match status" value="1"/>
</dbReference>
<dbReference type="Proteomes" id="UP000433483">
    <property type="component" value="Unassembled WGS sequence"/>
</dbReference>
<dbReference type="PROSITE" id="PS00331">
    <property type="entry name" value="MALIC_ENZYMES"/>
    <property type="match status" value="1"/>
</dbReference>
<dbReference type="InterPro" id="IPR036291">
    <property type="entry name" value="NAD(P)-bd_dom_sf"/>
</dbReference>
<dbReference type="EMBL" id="QXGE01000086">
    <property type="protein sequence ID" value="KAE9325542.1"/>
    <property type="molecule type" value="Genomic_DNA"/>
</dbReference>
<evidence type="ECO:0000313" key="10">
    <source>
        <dbReference type="EMBL" id="KAE9325542.1"/>
    </source>
</evidence>
<evidence type="ECO:0000313" key="9">
    <source>
        <dbReference type="EMBL" id="KAE9223516.1"/>
    </source>
</evidence>
<organism evidence="9 12">
    <name type="scientific">Phytophthora fragariae</name>
    <dbReference type="NCBI Taxonomy" id="53985"/>
    <lineage>
        <taxon>Eukaryota</taxon>
        <taxon>Sar</taxon>
        <taxon>Stramenopiles</taxon>
        <taxon>Oomycota</taxon>
        <taxon>Peronosporomycetes</taxon>
        <taxon>Peronosporales</taxon>
        <taxon>Peronosporaceae</taxon>
        <taxon>Phytophthora</taxon>
    </lineage>
</organism>
<dbReference type="GO" id="GO:0006108">
    <property type="term" value="P:malate metabolic process"/>
    <property type="evidence" value="ECO:0007669"/>
    <property type="project" value="TreeGrafter"/>
</dbReference>
<dbReference type="InterPro" id="IPR012301">
    <property type="entry name" value="Malic_N_dom"/>
</dbReference>
<dbReference type="PANTHER" id="PTHR23406:SF90">
    <property type="entry name" value="MALIC ENZYME-RELATED"/>
    <property type="match status" value="1"/>
</dbReference>
<gene>
    <name evidence="10" type="ORF">PF001_g2893</name>
    <name evidence="9" type="ORF">PF005_g6278</name>
    <name evidence="8" type="ORF">PF006_g3745</name>
    <name evidence="7" type="ORF">PF007_g7079</name>
    <name evidence="6" type="ORF">PF009_g3351</name>
</gene>
<evidence type="ECO:0000313" key="7">
    <source>
        <dbReference type="EMBL" id="KAE9123376.1"/>
    </source>
</evidence>
<evidence type="ECO:0000313" key="11">
    <source>
        <dbReference type="Proteomes" id="UP000429523"/>
    </source>
</evidence>
<dbReference type="InterPro" id="IPR037062">
    <property type="entry name" value="Malic_N_dom_sf"/>
</dbReference>
<feature type="domain" description="Malic enzyme NAD-binding" evidence="5">
    <location>
        <begin position="76"/>
        <end position="135"/>
    </location>
</feature>
<keyword evidence="2 3" id="KW-0479">Metal-binding</keyword>
<dbReference type="Gene3D" id="3.40.50.720">
    <property type="entry name" value="NAD(P)-binding Rossmann-like Domain"/>
    <property type="match status" value="1"/>
</dbReference>
<evidence type="ECO:0000256" key="1">
    <source>
        <dbReference type="ARBA" id="ARBA00001936"/>
    </source>
</evidence>
<dbReference type="PANTHER" id="PTHR23406">
    <property type="entry name" value="MALIC ENZYME-RELATED"/>
    <property type="match status" value="1"/>
</dbReference>
<dbReference type="GO" id="GO:0051287">
    <property type="term" value="F:NAD binding"/>
    <property type="evidence" value="ECO:0007669"/>
    <property type="project" value="InterPro"/>
</dbReference>